<feature type="repeat" description="TPR" evidence="2">
    <location>
        <begin position="81"/>
        <end position="114"/>
    </location>
</feature>
<dbReference type="EMBL" id="VCGU01000004">
    <property type="protein sequence ID" value="TRY76863.1"/>
    <property type="molecule type" value="Genomic_DNA"/>
</dbReference>
<evidence type="ECO:0000256" key="3">
    <source>
        <dbReference type="SAM" id="MobiDB-lite"/>
    </source>
</evidence>
<dbReference type="GO" id="GO:0051301">
    <property type="term" value="P:cell division"/>
    <property type="evidence" value="ECO:0007669"/>
    <property type="project" value="TreeGrafter"/>
</dbReference>
<gene>
    <name evidence="4" type="ORF">TCAL_03839</name>
</gene>
<dbReference type="PROSITE" id="PS50005">
    <property type="entry name" value="TPR"/>
    <property type="match status" value="3"/>
</dbReference>
<dbReference type="OMA" id="MGECYYY"/>
<dbReference type="Proteomes" id="UP000318571">
    <property type="component" value="Chromosome 5"/>
</dbReference>
<evidence type="ECO:0000313" key="5">
    <source>
        <dbReference type="Proteomes" id="UP000318571"/>
    </source>
</evidence>
<protein>
    <recommendedName>
        <fullName evidence="6">Anaphase-promoting complex subunit 7</fullName>
    </recommendedName>
</protein>
<evidence type="ECO:0000256" key="2">
    <source>
        <dbReference type="PROSITE-ProRule" id="PRU00339"/>
    </source>
</evidence>
<dbReference type="GO" id="GO:0045842">
    <property type="term" value="P:positive regulation of mitotic metaphase/anaphase transition"/>
    <property type="evidence" value="ECO:0007669"/>
    <property type="project" value="TreeGrafter"/>
</dbReference>
<dbReference type="STRING" id="6832.A0A553PGQ5"/>
<dbReference type="GO" id="GO:0005680">
    <property type="term" value="C:anaphase-promoting complex"/>
    <property type="evidence" value="ECO:0007669"/>
    <property type="project" value="TreeGrafter"/>
</dbReference>
<dbReference type="Gene3D" id="1.25.40.10">
    <property type="entry name" value="Tetratricopeptide repeat domain"/>
    <property type="match status" value="2"/>
</dbReference>
<organism evidence="4 5">
    <name type="scientific">Tigriopus californicus</name>
    <name type="common">Marine copepod</name>
    <dbReference type="NCBI Taxonomy" id="6832"/>
    <lineage>
        <taxon>Eukaryota</taxon>
        <taxon>Metazoa</taxon>
        <taxon>Ecdysozoa</taxon>
        <taxon>Arthropoda</taxon>
        <taxon>Crustacea</taxon>
        <taxon>Multicrustacea</taxon>
        <taxon>Hexanauplia</taxon>
        <taxon>Copepoda</taxon>
        <taxon>Harpacticoida</taxon>
        <taxon>Harpacticidae</taxon>
        <taxon>Tigriopus</taxon>
    </lineage>
</organism>
<evidence type="ECO:0000256" key="1">
    <source>
        <dbReference type="ARBA" id="ARBA00022803"/>
    </source>
</evidence>
<accession>A0A553PGQ5</accession>
<evidence type="ECO:0008006" key="6">
    <source>
        <dbReference type="Google" id="ProtNLM"/>
    </source>
</evidence>
<feature type="region of interest" description="Disordered" evidence="3">
    <location>
        <begin position="118"/>
        <end position="140"/>
    </location>
</feature>
<keyword evidence="1 2" id="KW-0802">TPR repeat</keyword>
<dbReference type="SUPFAM" id="SSF48452">
    <property type="entry name" value="TPR-like"/>
    <property type="match status" value="2"/>
</dbReference>
<dbReference type="PANTHER" id="PTHR12558">
    <property type="entry name" value="CELL DIVISION CYCLE 16,23,27"/>
    <property type="match status" value="1"/>
</dbReference>
<dbReference type="GO" id="GO:0016567">
    <property type="term" value="P:protein ubiquitination"/>
    <property type="evidence" value="ECO:0007669"/>
    <property type="project" value="TreeGrafter"/>
</dbReference>
<feature type="repeat" description="TPR" evidence="2">
    <location>
        <begin position="387"/>
        <end position="420"/>
    </location>
</feature>
<dbReference type="OrthoDB" id="308440at2759"/>
<reference evidence="4 5" key="1">
    <citation type="journal article" date="2018" name="Nat. Ecol. Evol.">
        <title>Genomic signatures of mitonuclear coevolution across populations of Tigriopus californicus.</title>
        <authorList>
            <person name="Barreto F.S."/>
            <person name="Watson E.T."/>
            <person name="Lima T.G."/>
            <person name="Willett C.S."/>
            <person name="Edmands S."/>
            <person name="Li W."/>
            <person name="Burton R.S."/>
        </authorList>
    </citation>
    <scope>NUCLEOTIDE SEQUENCE [LARGE SCALE GENOMIC DNA]</scope>
    <source>
        <strain evidence="4 5">San Diego</strain>
    </source>
</reference>
<comment type="caution">
    <text evidence="4">The sequence shown here is derived from an EMBL/GenBank/DDBJ whole genome shotgun (WGS) entry which is preliminary data.</text>
</comment>
<keyword evidence="5" id="KW-1185">Reference proteome</keyword>
<dbReference type="InterPro" id="IPR011990">
    <property type="entry name" value="TPR-like_helical_dom_sf"/>
</dbReference>
<name>A0A553PGQ5_TIGCA</name>
<dbReference type="Pfam" id="PF13181">
    <property type="entry name" value="TPR_8"/>
    <property type="match status" value="1"/>
</dbReference>
<dbReference type="AlphaFoldDB" id="A0A553PGQ5"/>
<proteinExistence type="predicted"/>
<sequence>MYEQLQQLHEFELWSSLAHLGPMVLTMNHNQSRNAFLDPQANLLGSGGGGAMVGAGLEGGSTAANMEETQPASLLTPRQRLHTLTMVGDAHFELGDYKKAEIAYREVLQAKKQLGKSGKMTAPLGSQPVNSNRGEEDETTGFHPLVQDGGKLKFKLHLCYIKTQQPTQAINILQSIHAKHRTPQSNMALGRLYQRAGMERPAIACFKEVLKACPLAVDAAQILMSAGVKAKEIQELTLDSVSKTPGCEWFSQWSQAQSQFAAKDFSGASQAFRLLEERSLLRNEPTLLVHLGRSQYFEGDMTSAGLTLQRVHRFDPNHLAGMDILAAILYKERKAKELEQLATQLMSVSEEAPESWIAMGYYCFLNKKGSRAVYFAHRACMINNRCVEALILKGNVLLELRKLPDAMNHFREAMLIAPSRFEIHQGLVDCYLAQSRHREAVSVAAGACKQMPQPSPRALTLFASVLLKDPYQLATPRAKSFLERALELDSSYLPAAYMLADILDQELQTDKAIELLQRVARRKSASKLHQILGDLLVKAHEEEKALEHFTLALNLDPKNVKASEGLQKIEHTSEGNHDMNNYDLAMEELNSDDAELEESETEGGWSDGDLNLATAASSSRYL</sequence>
<feature type="repeat" description="TPR" evidence="2">
    <location>
        <begin position="526"/>
        <end position="559"/>
    </location>
</feature>
<dbReference type="PANTHER" id="PTHR12558:SF36">
    <property type="entry name" value="ANAPHASE-PROMOTING COMPLEX SUBUNIT 7"/>
    <property type="match status" value="1"/>
</dbReference>
<dbReference type="SMART" id="SM00028">
    <property type="entry name" value="TPR"/>
    <property type="match status" value="6"/>
</dbReference>
<evidence type="ECO:0000313" key="4">
    <source>
        <dbReference type="EMBL" id="TRY76863.1"/>
    </source>
</evidence>
<dbReference type="InterPro" id="IPR019734">
    <property type="entry name" value="TPR_rpt"/>
</dbReference>